<feature type="region of interest" description="Disordered" evidence="1">
    <location>
        <begin position="38"/>
        <end position="161"/>
    </location>
</feature>
<dbReference type="EMBL" id="CP046173">
    <property type="protein sequence ID" value="QIS23040.1"/>
    <property type="molecule type" value="Genomic_DNA"/>
</dbReference>
<evidence type="ECO:0000256" key="2">
    <source>
        <dbReference type="SAM" id="SignalP"/>
    </source>
</evidence>
<dbReference type="RefSeq" id="WP_167490416.1">
    <property type="nucleotide sequence ID" value="NZ_CP046173.1"/>
</dbReference>
<reference evidence="3 4" key="1">
    <citation type="journal article" date="2019" name="ACS Chem. Biol.">
        <title>Identification and Mobilization of a Cryptic Antibiotic Biosynthesis Gene Locus from a Human-Pathogenic Nocardia Isolate.</title>
        <authorList>
            <person name="Herisse M."/>
            <person name="Ishida K."/>
            <person name="Porter J.L."/>
            <person name="Howden B."/>
            <person name="Hertweck C."/>
            <person name="Stinear T.P."/>
            <person name="Pidot S.J."/>
        </authorList>
    </citation>
    <scope>NUCLEOTIDE SEQUENCE [LARGE SCALE GENOMIC DNA]</scope>
    <source>
        <strain evidence="3 4">AUSMDU00012715</strain>
    </source>
</reference>
<keyword evidence="2" id="KW-0732">Signal</keyword>
<dbReference type="AlphaFoldDB" id="A0A6G9ZC86"/>
<accession>A0A6G9ZC86</accession>
<feature type="chain" id="PRO_5026111257" evidence="2">
    <location>
        <begin position="35"/>
        <end position="186"/>
    </location>
</feature>
<feature type="compositionally biased region" description="Basic and acidic residues" evidence="1">
    <location>
        <begin position="95"/>
        <end position="116"/>
    </location>
</feature>
<gene>
    <name evidence="3" type="ORF">F6W96_36560</name>
</gene>
<organism evidence="3 4">
    <name type="scientific">Nocardia terpenica</name>
    <dbReference type="NCBI Taxonomy" id="455432"/>
    <lineage>
        <taxon>Bacteria</taxon>
        <taxon>Bacillati</taxon>
        <taxon>Actinomycetota</taxon>
        <taxon>Actinomycetes</taxon>
        <taxon>Mycobacteriales</taxon>
        <taxon>Nocardiaceae</taxon>
        <taxon>Nocardia</taxon>
    </lineage>
</organism>
<evidence type="ECO:0000256" key="1">
    <source>
        <dbReference type="SAM" id="MobiDB-lite"/>
    </source>
</evidence>
<evidence type="ECO:0000313" key="3">
    <source>
        <dbReference type="EMBL" id="QIS23040.1"/>
    </source>
</evidence>
<feature type="compositionally biased region" description="Basic and acidic residues" evidence="1">
    <location>
        <begin position="46"/>
        <end position="79"/>
    </location>
</feature>
<dbReference type="Proteomes" id="UP000500953">
    <property type="component" value="Chromosome"/>
</dbReference>
<feature type="signal peptide" evidence="2">
    <location>
        <begin position="1"/>
        <end position="34"/>
    </location>
</feature>
<proteinExistence type="predicted"/>
<sequence>MFHIRPSRVLRHTAAAAACGALLLPAALAVSAHADSTAAPHSVSGDSKDPGKSATDAMDKLLDSTKPGGKPDHDADNHKPGNLGNTLQGMLGGDGGKDKRDNDKKSTDNDPARGDGDSNDSTTNSAPDSNTGTTDSDASADDTPPPSDSNKNGLTANTEVTKDQVAEFGTYVGTFLKNLETAMQKD</sequence>
<protein>
    <submittedName>
        <fullName evidence="3">Uncharacterized protein</fullName>
    </submittedName>
</protein>
<feature type="compositionally biased region" description="Low complexity" evidence="1">
    <location>
        <begin position="128"/>
        <end position="137"/>
    </location>
</feature>
<name>A0A6G9ZC86_9NOCA</name>
<evidence type="ECO:0000313" key="4">
    <source>
        <dbReference type="Proteomes" id="UP000500953"/>
    </source>
</evidence>